<feature type="region of interest" description="Disordered" evidence="1">
    <location>
        <begin position="22"/>
        <end position="43"/>
    </location>
</feature>
<reference evidence="2 3" key="1">
    <citation type="journal article" date="2019" name="New Phytol.">
        <title>Comparative genomics reveals unique wood-decay strategies and fruiting body development in the Schizophyllaceae.</title>
        <authorList>
            <person name="Almasi E."/>
            <person name="Sahu N."/>
            <person name="Krizsan K."/>
            <person name="Balint B."/>
            <person name="Kovacs G.M."/>
            <person name="Kiss B."/>
            <person name="Cseklye J."/>
            <person name="Drula E."/>
            <person name="Henrissat B."/>
            <person name="Nagy I."/>
            <person name="Chovatia M."/>
            <person name="Adam C."/>
            <person name="LaButti K."/>
            <person name="Lipzen A."/>
            <person name="Riley R."/>
            <person name="Grigoriev I.V."/>
            <person name="Nagy L.G."/>
        </authorList>
    </citation>
    <scope>NUCLEOTIDE SEQUENCE [LARGE SCALE GENOMIC DNA]</scope>
    <source>
        <strain evidence="2 3">NL-1724</strain>
    </source>
</reference>
<comment type="caution">
    <text evidence="2">The sequence shown here is derived from an EMBL/GenBank/DDBJ whole genome shotgun (WGS) entry which is preliminary data.</text>
</comment>
<gene>
    <name evidence="2" type="ORF">BD626DRAFT_512286</name>
</gene>
<dbReference type="Proteomes" id="UP000320762">
    <property type="component" value="Unassembled WGS sequence"/>
</dbReference>
<dbReference type="AlphaFoldDB" id="A0A550C036"/>
<organism evidence="2 3">
    <name type="scientific">Schizophyllum amplum</name>
    <dbReference type="NCBI Taxonomy" id="97359"/>
    <lineage>
        <taxon>Eukaryota</taxon>
        <taxon>Fungi</taxon>
        <taxon>Dikarya</taxon>
        <taxon>Basidiomycota</taxon>
        <taxon>Agaricomycotina</taxon>
        <taxon>Agaricomycetes</taxon>
        <taxon>Agaricomycetidae</taxon>
        <taxon>Agaricales</taxon>
        <taxon>Schizophyllaceae</taxon>
        <taxon>Schizophyllum</taxon>
    </lineage>
</organism>
<accession>A0A550C036</accession>
<dbReference type="EMBL" id="VDMD01000038">
    <property type="protein sequence ID" value="TRM58138.1"/>
    <property type="molecule type" value="Genomic_DNA"/>
</dbReference>
<sequence>MIIQNRICIHNRATYTIMRCPMPRQSTSGQYKSRSRYRPHDILSHGDDERLLVDERLPEALSASRDPSHVEREMRLAHHAKGRQG</sequence>
<feature type="compositionally biased region" description="Basic and acidic residues" evidence="1">
    <location>
        <begin position="66"/>
        <end position="76"/>
    </location>
</feature>
<name>A0A550C036_9AGAR</name>
<evidence type="ECO:0000313" key="2">
    <source>
        <dbReference type="EMBL" id="TRM58138.1"/>
    </source>
</evidence>
<feature type="region of interest" description="Disordered" evidence="1">
    <location>
        <begin position="60"/>
        <end position="85"/>
    </location>
</feature>
<keyword evidence="3" id="KW-1185">Reference proteome</keyword>
<evidence type="ECO:0000256" key="1">
    <source>
        <dbReference type="SAM" id="MobiDB-lite"/>
    </source>
</evidence>
<protein>
    <submittedName>
        <fullName evidence="2">Uncharacterized protein</fullName>
    </submittedName>
</protein>
<proteinExistence type="predicted"/>
<evidence type="ECO:0000313" key="3">
    <source>
        <dbReference type="Proteomes" id="UP000320762"/>
    </source>
</evidence>